<sequence length="48" mass="5726">MTKEVKQKRNELDTISHLDEFEVLVSNFNKNNESSNQNEEKEDNNEEK</sequence>
<protein>
    <submittedName>
        <fullName evidence="2">Uncharacterized protein</fullName>
    </submittedName>
</protein>
<gene>
    <name evidence="2" type="ORF">RYX45_06410</name>
</gene>
<feature type="region of interest" description="Disordered" evidence="1">
    <location>
        <begin position="29"/>
        <end position="48"/>
    </location>
</feature>
<dbReference type="Proteomes" id="UP001285636">
    <property type="component" value="Unassembled WGS sequence"/>
</dbReference>
<accession>A0AAJ2KZI2</accession>
<name>A0AAJ2KZI2_ALKPS</name>
<comment type="caution">
    <text evidence="2">The sequence shown here is derived from an EMBL/GenBank/DDBJ whole genome shotgun (WGS) entry which is preliminary data.</text>
</comment>
<dbReference type="EMBL" id="JAWJAY010000001">
    <property type="protein sequence ID" value="MDV2884803.1"/>
    <property type="molecule type" value="Genomic_DNA"/>
</dbReference>
<dbReference type="RefSeq" id="WP_323466248.1">
    <property type="nucleotide sequence ID" value="NZ_CP144224.1"/>
</dbReference>
<proteinExistence type="predicted"/>
<organism evidence="2 3">
    <name type="scientific">Alkalihalophilus pseudofirmus</name>
    <name type="common">Bacillus pseudofirmus</name>
    <dbReference type="NCBI Taxonomy" id="79885"/>
    <lineage>
        <taxon>Bacteria</taxon>
        <taxon>Bacillati</taxon>
        <taxon>Bacillota</taxon>
        <taxon>Bacilli</taxon>
        <taxon>Bacillales</taxon>
        <taxon>Bacillaceae</taxon>
        <taxon>Alkalihalophilus</taxon>
    </lineage>
</organism>
<evidence type="ECO:0000256" key="1">
    <source>
        <dbReference type="SAM" id="MobiDB-lite"/>
    </source>
</evidence>
<evidence type="ECO:0000313" key="3">
    <source>
        <dbReference type="Proteomes" id="UP001285636"/>
    </source>
</evidence>
<evidence type="ECO:0000313" key="2">
    <source>
        <dbReference type="EMBL" id="MDV2884803.1"/>
    </source>
</evidence>
<reference evidence="2" key="1">
    <citation type="submission" date="2023-10" db="EMBL/GenBank/DDBJ databases">
        <title>Screening of Alkalihalophilus pseudofirmusBZ-TG-HK211 and Its Alleviation of Salt Stress on Rapeseed Growth.</title>
        <authorList>
            <person name="Zhao B."/>
            <person name="Guo T."/>
        </authorList>
    </citation>
    <scope>NUCLEOTIDE SEQUENCE</scope>
    <source>
        <strain evidence="2">BZ-TG-HK211</strain>
    </source>
</reference>
<dbReference type="AlphaFoldDB" id="A0AAJ2KZI2"/>